<evidence type="ECO:0000313" key="2">
    <source>
        <dbReference type="EMBL" id="AZQ60792.1"/>
    </source>
</evidence>
<dbReference type="KEGG" id="fll:EI427_00765"/>
<dbReference type="Proteomes" id="UP000267268">
    <property type="component" value="Chromosome 1"/>
</dbReference>
<keyword evidence="1" id="KW-0732">Signal</keyword>
<sequence length="69" mass="7812">MRLSFLLIFLPFSLSLCWGQTSFNISSSDLIDEFVEVTSSTTTDVYLYLSGKYKINTKRGVSILIQIPL</sequence>
<protein>
    <recommendedName>
        <fullName evidence="4">Auto-transporter adhesin head GIN domain-containing protein</fullName>
    </recommendedName>
</protein>
<feature type="signal peptide" evidence="1">
    <location>
        <begin position="1"/>
        <end position="18"/>
    </location>
</feature>
<organism evidence="2 3">
    <name type="scientific">Flammeovirga pectinis</name>
    <dbReference type="NCBI Taxonomy" id="2494373"/>
    <lineage>
        <taxon>Bacteria</taxon>
        <taxon>Pseudomonadati</taxon>
        <taxon>Bacteroidota</taxon>
        <taxon>Cytophagia</taxon>
        <taxon>Cytophagales</taxon>
        <taxon>Flammeovirgaceae</taxon>
        <taxon>Flammeovirga</taxon>
    </lineage>
</organism>
<dbReference type="RefSeq" id="WP_126610752.1">
    <property type="nucleotide sequence ID" value="NZ_CP034562.1"/>
</dbReference>
<keyword evidence="3" id="KW-1185">Reference proteome</keyword>
<dbReference type="EMBL" id="CP034562">
    <property type="protein sequence ID" value="AZQ60792.1"/>
    <property type="molecule type" value="Genomic_DNA"/>
</dbReference>
<evidence type="ECO:0000313" key="3">
    <source>
        <dbReference type="Proteomes" id="UP000267268"/>
    </source>
</evidence>
<reference evidence="2 3" key="1">
    <citation type="submission" date="2018-12" db="EMBL/GenBank/DDBJ databases">
        <title>Flammeovirga pectinis sp. nov., isolated from the gut of the Korean scallop, Patinopecten yessoensis.</title>
        <authorList>
            <person name="Bae J.-W."/>
            <person name="Jeong Y.-S."/>
            <person name="Kang W."/>
        </authorList>
    </citation>
    <scope>NUCLEOTIDE SEQUENCE [LARGE SCALE GENOMIC DNA]</scope>
    <source>
        <strain evidence="2 3">L12M1</strain>
    </source>
</reference>
<evidence type="ECO:0008006" key="4">
    <source>
        <dbReference type="Google" id="ProtNLM"/>
    </source>
</evidence>
<proteinExistence type="predicted"/>
<feature type="chain" id="PRO_5018642173" description="Auto-transporter adhesin head GIN domain-containing protein" evidence="1">
    <location>
        <begin position="19"/>
        <end position="69"/>
    </location>
</feature>
<name>A0A3Q9FI97_9BACT</name>
<gene>
    <name evidence="2" type="ORF">EI427_00765</name>
</gene>
<accession>A0A3Q9FI97</accession>
<dbReference type="AlphaFoldDB" id="A0A3Q9FI97"/>
<evidence type="ECO:0000256" key="1">
    <source>
        <dbReference type="SAM" id="SignalP"/>
    </source>
</evidence>